<dbReference type="Pfam" id="PF03160">
    <property type="entry name" value="Calx-beta"/>
    <property type="match status" value="1"/>
</dbReference>
<keyword evidence="1" id="KW-0732">Signal</keyword>
<dbReference type="InterPro" id="IPR017868">
    <property type="entry name" value="Filamin/ABP280_repeat-like"/>
</dbReference>
<comment type="caution">
    <text evidence="7">The sequence shown here is derived from an EMBL/GenBank/DDBJ whole genome shotgun (WGS) entry which is preliminary data.</text>
</comment>
<feature type="repeat" description="Filamin" evidence="4">
    <location>
        <begin position="909"/>
        <end position="1019"/>
    </location>
</feature>
<dbReference type="Pfam" id="PF07691">
    <property type="entry name" value="PA14"/>
    <property type="match status" value="3"/>
</dbReference>
<keyword evidence="3" id="KW-0106">Calcium</keyword>
<dbReference type="PANTHER" id="PTHR38537:SF8">
    <property type="entry name" value="FILAMIN-A"/>
    <property type="match status" value="1"/>
</dbReference>
<dbReference type="InterPro" id="IPR037524">
    <property type="entry name" value="PA14/GLEYA"/>
</dbReference>
<dbReference type="SUPFAM" id="SSF56988">
    <property type="entry name" value="Anthrax protective antigen"/>
    <property type="match status" value="3"/>
</dbReference>
<feature type="repeat" description="Filamin" evidence="4">
    <location>
        <begin position="1344"/>
        <end position="1484"/>
    </location>
</feature>
<dbReference type="Pfam" id="PF00630">
    <property type="entry name" value="Filamin"/>
    <property type="match status" value="5"/>
</dbReference>
<dbReference type="SMART" id="SM00758">
    <property type="entry name" value="PA14"/>
    <property type="match status" value="3"/>
</dbReference>
<evidence type="ECO:0000256" key="1">
    <source>
        <dbReference type="ARBA" id="ARBA00022729"/>
    </source>
</evidence>
<proteinExistence type="predicted"/>
<evidence type="ECO:0000256" key="5">
    <source>
        <dbReference type="SAM" id="MobiDB-lite"/>
    </source>
</evidence>
<feature type="repeat" description="Filamin" evidence="4">
    <location>
        <begin position="505"/>
        <end position="648"/>
    </location>
</feature>
<dbReference type="InterPro" id="IPR038081">
    <property type="entry name" value="CalX-like_sf"/>
</dbReference>
<dbReference type="InterPro" id="IPR044801">
    <property type="entry name" value="Filamin"/>
</dbReference>
<gene>
    <name evidence="7" type="ORF">TeGR_g3051</name>
</gene>
<feature type="repeat" description="Filamin" evidence="4">
    <location>
        <begin position="858"/>
        <end position="898"/>
    </location>
</feature>
<dbReference type="InterPro" id="IPR011658">
    <property type="entry name" value="PA14_dom"/>
</dbReference>
<feature type="domain" description="PA14" evidence="6">
    <location>
        <begin position="1149"/>
        <end position="1327"/>
    </location>
</feature>
<dbReference type="Proteomes" id="UP001165060">
    <property type="component" value="Unassembled WGS sequence"/>
</dbReference>
<keyword evidence="8" id="KW-1185">Reference proteome</keyword>
<dbReference type="InterPro" id="IPR001298">
    <property type="entry name" value="Filamin/ABP280_rpt"/>
</dbReference>
<feature type="compositionally biased region" description="Polar residues" evidence="5">
    <location>
        <begin position="1"/>
        <end position="11"/>
    </location>
</feature>
<dbReference type="SMART" id="SM00557">
    <property type="entry name" value="IG_FLMN"/>
    <property type="match status" value="6"/>
</dbReference>
<evidence type="ECO:0000259" key="6">
    <source>
        <dbReference type="PROSITE" id="PS51820"/>
    </source>
</evidence>
<dbReference type="Gene3D" id="2.60.40.10">
    <property type="entry name" value="Immunoglobulins"/>
    <property type="match status" value="8"/>
</dbReference>
<evidence type="ECO:0000313" key="7">
    <source>
        <dbReference type="EMBL" id="GMI31231.1"/>
    </source>
</evidence>
<protein>
    <recommendedName>
        <fullName evidence="6">PA14 domain-containing protein</fullName>
    </recommendedName>
</protein>
<feature type="region of interest" description="Disordered" evidence="5">
    <location>
        <begin position="1"/>
        <end position="22"/>
    </location>
</feature>
<evidence type="ECO:0000313" key="8">
    <source>
        <dbReference type="Proteomes" id="UP001165060"/>
    </source>
</evidence>
<feature type="domain" description="PA14" evidence="6">
    <location>
        <begin position="1734"/>
        <end position="1868"/>
    </location>
</feature>
<evidence type="ECO:0000256" key="2">
    <source>
        <dbReference type="ARBA" id="ARBA00022737"/>
    </source>
</evidence>
<keyword evidence="2" id="KW-0677">Repeat</keyword>
<dbReference type="PANTHER" id="PTHR38537">
    <property type="entry name" value="JITTERBUG, ISOFORM N"/>
    <property type="match status" value="1"/>
</dbReference>
<organism evidence="7 8">
    <name type="scientific">Tetraparma gracilis</name>
    <dbReference type="NCBI Taxonomy" id="2962635"/>
    <lineage>
        <taxon>Eukaryota</taxon>
        <taxon>Sar</taxon>
        <taxon>Stramenopiles</taxon>
        <taxon>Ochrophyta</taxon>
        <taxon>Bolidophyceae</taxon>
        <taxon>Parmales</taxon>
        <taxon>Triparmaceae</taxon>
        <taxon>Tetraparma</taxon>
    </lineage>
</organism>
<dbReference type="InterPro" id="IPR014756">
    <property type="entry name" value="Ig_E-set"/>
</dbReference>
<feature type="domain" description="PA14" evidence="6">
    <location>
        <begin position="350"/>
        <end position="487"/>
    </location>
</feature>
<feature type="non-terminal residue" evidence="7">
    <location>
        <position position="1"/>
    </location>
</feature>
<sequence>CADPLTTSIRRSGSRDNIDSTLPQDELDRELSITVPFGSLQTNAFDEAEPFRLQVDGSDTAGIPLKDHAKSCHQGLSDDDSWSYEILEDAGSIRITVRRSGGGVGEVLVDYSMRHLDSNDTFVTPSHYYTTDQTLVFAPGEVSKSFLVTIHDDRAWDTSIPDLMDNNRRFMLSLSNPTGGAVLGPQLKTIVTILDDDRKSTASYTSTTKRDAEDFAVLTPVFTGYTWDQDVESSNSLLHHRGIAGDPTIFTIEASNCMGETQSAGGDTFLVEVREARYKAGMNTYGSEDPDEPDLDSPSVSDRYSRVTHGHRGPLPMAVRGDVSDNGDGTYTATITTDSAGNYDLHTYLVIPGGLLGHYYDDAYFSPDSLTKTRVDATLNFDWGAGRVTTHGSDFVSVWWGGRLKVDSTEVYTFMLEFDDNVRLYVDGTLIVNKWDRQPGSASGTFAMQADVYHEVLLEYREIRGEAHLRFFWESPSVAKELVPSANMYYMEELMDSPANYTVLASVPDGPKTTAKGLGLHAGTAGKEHKFTIESRDQFGNWRGDFDTGYGGSPAFYDMLMGESAKLDGFAAIATLTNDNGGDGYGSDVVPVTILFNPNTHLFDCSFTPHRSGTYRLDVVLTDELLGFYDEDLSSFDHIFGSPFTVHTAPTATFPQQSDVYGGNGNCPGSSGSYDISGADGDSWASWSASDTACSGSNHGATGLEQTFFINSRDVFHNNRHAHGDAWEVVAHSIEDRVAFEGTAEPVVGDDGVYLARITPLKTGRYYLDVTLDGVHAKGSPFELYVRSNEASDRSVIIDADTLAYATATADMNHFDVQLADANHNYLDINDWDGYTTSTSVYLTSDAANAVVDETAIVANNGDGTVSISYTPTTTGANKLNILVNGAHIAGSPFEIQVLPGQITGATSTATGTGLTDAVAGQEAEFVIQARDSDGNSRDSDMGTFTATLTMNSVGSRPVDYDTMVDNGWGGSEVVNGVVDYIGDGQYRVTYNATIAGTYGLVVQEGSDPIVGSTFTPTVKPAVASATESDIRGEETRTGTAGVMTGSLGGNAGFRVYLRDAFENYLQVVGDNKIKCIAALDATHQSAWQRTTDGGGDDVNGVSVFEGEVEGVYEEKFTGVPCTGGHASCYSCDFVPAYAGDYILSAVLETPGGLVGSYYRSEDFAGSMLSLDRHDLEIDFDWGLYSSVASNADPGVVCSGATGKADDPLTTTFDESRCAGNGLAMPQDHFSVKWEGFLEAEHTEEYTLGVECDSGSSAGIWLEGVEVVAYGPCGGVGRAPNEGKVLLTAFQRAAVEVRYSHKTRESAVKLKWTSPSQGAWSVIGTARLFRDVLVDQQYRPLYDPNVPVAGSSSAVGESVTTAVAGVAQQFTVECRDGFADFTAGNGKFGNLQTAVSLAGAGGGCEIAAVARGATGNTAEAVFEGTVVDHNDGTFTVSYNPVHSGSYYFAITAVAAADHLDVGWYHYDESVKSNHILGSPFILHVEPGVAAAESHFDVVEDAIVGVESEVVVWSRDVNSNRRLVGGDLFEVFLAQATVGDTYGSVDGDRNVYAAVQDVGDGTHVAKFTPAAQSEVEGDWELRLFLRTEDADGNVLGRAECKGSPYAITVWPSQPVGSESYIKSGETAKILVDGSGSRNEVNSFAANTGGLRTLYVQAADVERNDWWVGGANFVARVRGDTNEPAENTRLAVTDMQDGSYKVEMTLTVAGDYEIDIGLAVEGNEPGKQGGLVEQVSGGGGLLGKYFNNQHLRGQPVLTRVDEVVSFSWAHGLVTPTAVDFASVEWTGYVKCPSEEDVVFELSNVDDYARLYVEDELLVDTTTGVNTGAWSAKKNMLYKIRVEFFETQGAAGVVLMWSSDSMQRHVVPKHWLFAGGEPIQGSPFALVVT</sequence>
<dbReference type="SUPFAM" id="SSF81296">
    <property type="entry name" value="E set domains"/>
    <property type="match status" value="8"/>
</dbReference>
<dbReference type="SUPFAM" id="SSF141072">
    <property type="entry name" value="CalX-like"/>
    <property type="match status" value="1"/>
</dbReference>
<feature type="region of interest" description="Disordered" evidence="5">
    <location>
        <begin position="282"/>
        <end position="308"/>
    </location>
</feature>
<name>A0ABQ6MQZ6_9STRA</name>
<evidence type="ECO:0000256" key="3">
    <source>
        <dbReference type="ARBA" id="ARBA00022837"/>
    </source>
</evidence>
<accession>A0ABQ6MQZ6</accession>
<dbReference type="PROSITE" id="PS50194">
    <property type="entry name" value="FILAMIN_REPEAT"/>
    <property type="match status" value="6"/>
</dbReference>
<dbReference type="PROSITE" id="PS51820">
    <property type="entry name" value="PA14"/>
    <property type="match status" value="3"/>
</dbReference>
<dbReference type="InterPro" id="IPR003644">
    <property type="entry name" value="Calx_beta"/>
</dbReference>
<reference evidence="7 8" key="1">
    <citation type="journal article" date="2023" name="Commun. Biol.">
        <title>Genome analysis of Parmales, the sister group of diatoms, reveals the evolutionary specialization of diatoms from phago-mixotrophs to photoautotrophs.</title>
        <authorList>
            <person name="Ban H."/>
            <person name="Sato S."/>
            <person name="Yoshikawa S."/>
            <person name="Yamada K."/>
            <person name="Nakamura Y."/>
            <person name="Ichinomiya M."/>
            <person name="Sato N."/>
            <person name="Blanc-Mathieu R."/>
            <person name="Endo H."/>
            <person name="Kuwata A."/>
            <person name="Ogata H."/>
        </authorList>
    </citation>
    <scope>NUCLEOTIDE SEQUENCE [LARGE SCALE GENOMIC DNA]</scope>
</reference>
<dbReference type="Gene3D" id="3.90.182.10">
    <property type="entry name" value="Toxin - Anthrax Protective Antigen,domain 1"/>
    <property type="match status" value="3"/>
</dbReference>
<feature type="repeat" description="Filamin" evidence="4">
    <location>
        <begin position="1620"/>
        <end position="1714"/>
    </location>
</feature>
<dbReference type="Gene3D" id="2.60.40.2030">
    <property type="match status" value="1"/>
</dbReference>
<feature type="repeat" description="Filamin" evidence="4">
    <location>
        <begin position="750"/>
        <end position="786"/>
    </location>
</feature>
<dbReference type="InterPro" id="IPR013783">
    <property type="entry name" value="Ig-like_fold"/>
</dbReference>
<dbReference type="EMBL" id="BRYB01001690">
    <property type="protein sequence ID" value="GMI31231.1"/>
    <property type="molecule type" value="Genomic_DNA"/>
</dbReference>
<evidence type="ECO:0000256" key="4">
    <source>
        <dbReference type="PROSITE-ProRule" id="PRU00087"/>
    </source>
</evidence>